<dbReference type="STRING" id="376489.A5892_07370"/>
<sequence>MSAIAPVCQLLERHDPARYRGWWRVAPPLETNLVRAGREAFWSSNEAVGAAFAARDQRVHIGIDAPEEKGEGALLFWPKSHALGIWWLETLCRWLAPGTPIEIVGEHQGGVKRVPKVLEAHAMPCERIDNARRCSLFSSRTVAMPEGGDGWSEFEALGLRLASHPGVFGHGKLDAGTEMLLERLGEEYAKRAPATALDVGCGDGVISAWLARAGSRVSALDVDHFAVVATRRSLALNGLPGEVAAHDMLQGVEGRFDAIVSNPPFHQARDIDFGPARRLIEMAPSHLNPGGRLYIVANVFLPYRAPLEASFERVDTLVEDGRFRVYRAERPRPKRR</sequence>
<dbReference type="InterPro" id="IPR046977">
    <property type="entry name" value="RsmC/RlmG"/>
</dbReference>
<evidence type="ECO:0000256" key="4">
    <source>
        <dbReference type="ARBA" id="ARBA00022679"/>
    </source>
</evidence>
<dbReference type="Proteomes" id="UP000077875">
    <property type="component" value="Chromosome"/>
</dbReference>
<dbReference type="InterPro" id="IPR013675">
    <property type="entry name" value="Mtase_sm_N"/>
</dbReference>
<dbReference type="InterPro" id="IPR002052">
    <property type="entry name" value="DNA_methylase_N6_adenine_CS"/>
</dbReference>
<dbReference type="CDD" id="cd02440">
    <property type="entry name" value="AdoMet_MTases"/>
    <property type="match status" value="1"/>
</dbReference>
<keyword evidence="3" id="KW-0489">Methyltransferase</keyword>
<feature type="domain" description="Methyltransferase small" evidence="6">
    <location>
        <begin position="159"/>
        <end position="327"/>
    </location>
</feature>
<keyword evidence="4" id="KW-0808">Transferase</keyword>
<evidence type="ECO:0000259" key="7">
    <source>
        <dbReference type="Pfam" id="PF08468"/>
    </source>
</evidence>
<gene>
    <name evidence="8" type="ORF">A5892_07370</name>
</gene>
<evidence type="ECO:0008006" key="10">
    <source>
        <dbReference type="Google" id="ProtNLM"/>
    </source>
</evidence>
<reference evidence="8 9" key="1">
    <citation type="submission" date="2016-04" db="EMBL/GenBank/DDBJ databases">
        <title>Complete Genome Sequence of Halotalea alkalilenta IHB B 13600.</title>
        <authorList>
            <person name="Swarnkar M.K."/>
            <person name="Sharma A."/>
            <person name="Kaushal K."/>
            <person name="Soni R."/>
            <person name="Rana S."/>
            <person name="Singh A.K."/>
            <person name="Gulati A."/>
        </authorList>
    </citation>
    <scope>NUCLEOTIDE SEQUENCE [LARGE SCALE GENOMIC DNA]</scope>
    <source>
        <strain evidence="8 9">IHB B 13600</strain>
    </source>
</reference>
<evidence type="ECO:0000259" key="6">
    <source>
        <dbReference type="Pfam" id="PF05175"/>
    </source>
</evidence>
<dbReference type="PANTHER" id="PTHR47816:SF4">
    <property type="entry name" value="RIBOSOMAL RNA SMALL SUBUNIT METHYLTRANSFERASE C"/>
    <property type="match status" value="1"/>
</dbReference>
<keyword evidence="2" id="KW-0698">rRNA processing</keyword>
<name>A0A172YEB0_9GAMM</name>
<feature type="domain" description="Methyltransferase small N-terminal" evidence="7">
    <location>
        <begin position="53"/>
        <end position="144"/>
    </location>
</feature>
<dbReference type="RefSeq" id="WP_064122260.1">
    <property type="nucleotide sequence ID" value="NZ_CP015243.1"/>
</dbReference>
<dbReference type="GO" id="GO:0008990">
    <property type="term" value="F:rRNA (guanine-N2-)-methyltransferase activity"/>
    <property type="evidence" value="ECO:0007669"/>
    <property type="project" value="InterPro"/>
</dbReference>
<dbReference type="InterPro" id="IPR029063">
    <property type="entry name" value="SAM-dependent_MTases_sf"/>
</dbReference>
<dbReference type="PROSITE" id="PS00092">
    <property type="entry name" value="N6_MTASE"/>
    <property type="match status" value="1"/>
</dbReference>
<keyword evidence="1" id="KW-0963">Cytoplasm</keyword>
<dbReference type="EMBL" id="CP015243">
    <property type="protein sequence ID" value="ANF57305.1"/>
    <property type="molecule type" value="Genomic_DNA"/>
</dbReference>
<proteinExistence type="predicted"/>
<dbReference type="InterPro" id="IPR007848">
    <property type="entry name" value="Small_mtfrase_dom"/>
</dbReference>
<keyword evidence="5" id="KW-0949">S-adenosyl-L-methionine</keyword>
<evidence type="ECO:0000256" key="2">
    <source>
        <dbReference type="ARBA" id="ARBA00022552"/>
    </source>
</evidence>
<dbReference type="PANTHER" id="PTHR47816">
    <property type="entry name" value="RIBOSOMAL RNA SMALL SUBUNIT METHYLTRANSFERASE C"/>
    <property type="match status" value="1"/>
</dbReference>
<dbReference type="Pfam" id="PF08468">
    <property type="entry name" value="MTS_N"/>
    <property type="match status" value="1"/>
</dbReference>
<dbReference type="Pfam" id="PF05175">
    <property type="entry name" value="MTS"/>
    <property type="match status" value="1"/>
</dbReference>
<evidence type="ECO:0000256" key="1">
    <source>
        <dbReference type="ARBA" id="ARBA00022490"/>
    </source>
</evidence>
<evidence type="ECO:0000256" key="3">
    <source>
        <dbReference type="ARBA" id="ARBA00022603"/>
    </source>
</evidence>
<dbReference type="Gene3D" id="3.40.50.150">
    <property type="entry name" value="Vaccinia Virus protein VP39"/>
    <property type="match status" value="2"/>
</dbReference>
<dbReference type="GO" id="GO:0003676">
    <property type="term" value="F:nucleic acid binding"/>
    <property type="evidence" value="ECO:0007669"/>
    <property type="project" value="InterPro"/>
</dbReference>
<evidence type="ECO:0000313" key="9">
    <source>
        <dbReference type="Proteomes" id="UP000077875"/>
    </source>
</evidence>
<dbReference type="SUPFAM" id="SSF53335">
    <property type="entry name" value="S-adenosyl-L-methionine-dependent methyltransferases"/>
    <property type="match status" value="1"/>
</dbReference>
<organism evidence="8 9">
    <name type="scientific">Halotalea alkalilenta</name>
    <dbReference type="NCBI Taxonomy" id="376489"/>
    <lineage>
        <taxon>Bacteria</taxon>
        <taxon>Pseudomonadati</taxon>
        <taxon>Pseudomonadota</taxon>
        <taxon>Gammaproteobacteria</taxon>
        <taxon>Oceanospirillales</taxon>
        <taxon>Halomonadaceae</taxon>
        <taxon>Halotalea</taxon>
    </lineage>
</organism>
<evidence type="ECO:0000256" key="5">
    <source>
        <dbReference type="ARBA" id="ARBA00022691"/>
    </source>
</evidence>
<keyword evidence="9" id="KW-1185">Reference proteome</keyword>
<accession>A0A172YEB0</accession>
<protein>
    <recommendedName>
        <fullName evidence="10">16S rRNA methyltransferase</fullName>
    </recommendedName>
</protein>
<dbReference type="KEGG" id="haa:A5892_07370"/>
<dbReference type="AlphaFoldDB" id="A0A172YEB0"/>
<evidence type="ECO:0000313" key="8">
    <source>
        <dbReference type="EMBL" id="ANF57305.1"/>
    </source>
</evidence>